<dbReference type="GO" id="GO:0004519">
    <property type="term" value="F:endonuclease activity"/>
    <property type="evidence" value="ECO:0007669"/>
    <property type="project" value="UniProtKB-KW"/>
</dbReference>
<dbReference type="PROSITE" id="PS51257">
    <property type="entry name" value="PROKAR_LIPOPROTEIN"/>
    <property type="match status" value="1"/>
</dbReference>
<dbReference type="RefSeq" id="WP_109984934.1">
    <property type="nucleotide sequence ID" value="NZ_JAJUIE010000169.1"/>
</dbReference>
<feature type="domain" description="TNase-like" evidence="5">
    <location>
        <begin position="40"/>
        <end position="172"/>
    </location>
</feature>
<dbReference type="PANTHER" id="PTHR12302:SF3">
    <property type="entry name" value="SERINE_THREONINE-PROTEIN KINASE 31"/>
    <property type="match status" value="1"/>
</dbReference>
<dbReference type="EMBL" id="QGTD01000013">
    <property type="protein sequence ID" value="PWU67569.1"/>
    <property type="molecule type" value="Genomic_DNA"/>
</dbReference>
<evidence type="ECO:0000259" key="5">
    <source>
        <dbReference type="PROSITE" id="PS50830"/>
    </source>
</evidence>
<keyword evidence="7" id="KW-1185">Reference proteome</keyword>
<sequence>MIFRKTIICLITLLCLLTGCGMSVDQSTVQTNHVTNKEENLVTASVLRVVDGDTLKIEINGEEETMRLLLVDTPETKHPDLPVQPFGEEASRFTENLLSNQQIQIEFDGPQRDKYNRLLGYVWIDGENFNKLLLKEGLARYAYEYDPPYTHQEEMKMAEKQARQEGIGIWSIDDYVSEDGFHADSEDNVIYGSCAEAKEAGVTPLYKEDLGYHLDLDGDRDGIACE</sequence>
<feature type="signal peptide" evidence="4">
    <location>
        <begin position="1"/>
        <end position="23"/>
    </location>
</feature>
<keyword evidence="3" id="KW-0378">Hydrolase</keyword>
<organism evidence="6 7">
    <name type="scientific">Gracilibacillus dipsosauri</name>
    <dbReference type="NCBI Taxonomy" id="178340"/>
    <lineage>
        <taxon>Bacteria</taxon>
        <taxon>Bacillati</taxon>
        <taxon>Bacillota</taxon>
        <taxon>Bacilli</taxon>
        <taxon>Bacillales</taxon>
        <taxon>Bacillaceae</taxon>
        <taxon>Gracilibacillus</taxon>
    </lineage>
</organism>
<evidence type="ECO:0000256" key="2">
    <source>
        <dbReference type="ARBA" id="ARBA00022759"/>
    </source>
</evidence>
<dbReference type="InterPro" id="IPR016071">
    <property type="entry name" value="Staphylococal_nuclease_OB-fold"/>
</dbReference>
<comment type="caution">
    <text evidence="6">The sequence shown here is derived from an EMBL/GenBank/DDBJ whole genome shotgun (WGS) entry which is preliminary data.</text>
</comment>
<dbReference type="OrthoDB" id="4376109at2"/>
<evidence type="ECO:0000313" key="7">
    <source>
        <dbReference type="Proteomes" id="UP000245624"/>
    </source>
</evidence>
<dbReference type="PANTHER" id="PTHR12302">
    <property type="entry name" value="EBNA2 BINDING PROTEIN P100"/>
    <property type="match status" value="1"/>
</dbReference>
<evidence type="ECO:0000256" key="1">
    <source>
        <dbReference type="ARBA" id="ARBA00022722"/>
    </source>
</evidence>
<evidence type="ECO:0000256" key="4">
    <source>
        <dbReference type="SAM" id="SignalP"/>
    </source>
</evidence>
<dbReference type="Pfam" id="PF05901">
    <property type="entry name" value="Excalibur"/>
    <property type="match status" value="1"/>
</dbReference>
<dbReference type="Pfam" id="PF00565">
    <property type="entry name" value="SNase"/>
    <property type="match status" value="1"/>
</dbReference>
<gene>
    <name evidence="6" type="ORF">DLJ74_13980</name>
</gene>
<reference evidence="6 7" key="1">
    <citation type="submission" date="2018-05" db="EMBL/GenBank/DDBJ databases">
        <title>Genomic analysis of Gracilibacillus dipsosauri DD1 reveals novel features of a salt-tolerant amylase.</title>
        <authorList>
            <person name="Deutch C.E."/>
            <person name="Yang S."/>
        </authorList>
    </citation>
    <scope>NUCLEOTIDE SEQUENCE [LARGE SCALE GENOMIC DNA]</scope>
    <source>
        <strain evidence="6 7">DD1</strain>
    </source>
</reference>
<dbReference type="InterPro" id="IPR035437">
    <property type="entry name" value="SNase_OB-fold_sf"/>
</dbReference>
<protein>
    <submittedName>
        <fullName evidence="6">Nuclease</fullName>
    </submittedName>
</protein>
<dbReference type="GO" id="GO:0016787">
    <property type="term" value="F:hydrolase activity"/>
    <property type="evidence" value="ECO:0007669"/>
    <property type="project" value="UniProtKB-KW"/>
</dbReference>
<dbReference type="PROSITE" id="PS50830">
    <property type="entry name" value="TNASE_3"/>
    <property type="match status" value="1"/>
</dbReference>
<keyword evidence="2" id="KW-0255">Endonuclease</keyword>
<dbReference type="GO" id="GO:0003676">
    <property type="term" value="F:nucleic acid binding"/>
    <property type="evidence" value="ECO:0007669"/>
    <property type="project" value="InterPro"/>
</dbReference>
<feature type="chain" id="PRO_5039310508" evidence="4">
    <location>
        <begin position="24"/>
        <end position="226"/>
    </location>
</feature>
<keyword evidence="1" id="KW-0540">Nuclease</keyword>
<evidence type="ECO:0000313" key="6">
    <source>
        <dbReference type="EMBL" id="PWU67569.1"/>
    </source>
</evidence>
<dbReference type="SUPFAM" id="SSF50199">
    <property type="entry name" value="Staphylococcal nuclease"/>
    <property type="match status" value="1"/>
</dbReference>
<dbReference type="InterPro" id="IPR008613">
    <property type="entry name" value="Excalibur_Ca-bd_domain"/>
</dbReference>
<dbReference type="SMART" id="SM00894">
    <property type="entry name" value="Excalibur"/>
    <property type="match status" value="1"/>
</dbReference>
<evidence type="ECO:0000256" key="3">
    <source>
        <dbReference type="ARBA" id="ARBA00022801"/>
    </source>
</evidence>
<dbReference type="AlphaFoldDB" id="A0A317L154"/>
<dbReference type="Gene3D" id="2.40.50.90">
    <property type="match status" value="1"/>
</dbReference>
<name>A0A317L154_9BACI</name>
<dbReference type="InterPro" id="IPR002071">
    <property type="entry name" value="Thermonucl_AS"/>
</dbReference>
<dbReference type="SMART" id="SM00318">
    <property type="entry name" value="SNc"/>
    <property type="match status" value="1"/>
</dbReference>
<keyword evidence="4" id="KW-0732">Signal</keyword>
<proteinExistence type="predicted"/>
<dbReference type="CDD" id="cd00175">
    <property type="entry name" value="SNc"/>
    <property type="match status" value="1"/>
</dbReference>
<dbReference type="Proteomes" id="UP000245624">
    <property type="component" value="Unassembled WGS sequence"/>
</dbReference>
<dbReference type="PROSITE" id="PS01123">
    <property type="entry name" value="TNASE_1"/>
    <property type="match status" value="1"/>
</dbReference>
<accession>A0A317L154</accession>